<keyword evidence="3" id="KW-1185">Reference proteome</keyword>
<proteinExistence type="predicted"/>
<dbReference type="EMBL" id="JFFI01001635">
    <property type="protein sequence ID" value="KXH56904.1"/>
    <property type="molecule type" value="Genomic_DNA"/>
</dbReference>
<evidence type="ECO:0000313" key="2">
    <source>
        <dbReference type="EMBL" id="KXH56904.1"/>
    </source>
</evidence>
<evidence type="ECO:0000256" key="1">
    <source>
        <dbReference type="SAM" id="MobiDB-lite"/>
    </source>
</evidence>
<dbReference type="OrthoDB" id="4817109at2759"/>
<feature type="region of interest" description="Disordered" evidence="1">
    <location>
        <begin position="164"/>
        <end position="185"/>
    </location>
</feature>
<protein>
    <submittedName>
        <fullName evidence="2">Uncharacterized protein</fullName>
    </submittedName>
</protein>
<dbReference type="Proteomes" id="UP000070121">
    <property type="component" value="Unassembled WGS sequence"/>
</dbReference>
<comment type="caution">
    <text evidence="2">The sequence shown here is derived from an EMBL/GenBank/DDBJ whole genome shotgun (WGS) entry which is preliminary data.</text>
</comment>
<evidence type="ECO:0000313" key="3">
    <source>
        <dbReference type="Proteomes" id="UP000070121"/>
    </source>
</evidence>
<organism evidence="2 3">
    <name type="scientific">Colletotrichum salicis</name>
    <dbReference type="NCBI Taxonomy" id="1209931"/>
    <lineage>
        <taxon>Eukaryota</taxon>
        <taxon>Fungi</taxon>
        <taxon>Dikarya</taxon>
        <taxon>Ascomycota</taxon>
        <taxon>Pezizomycotina</taxon>
        <taxon>Sordariomycetes</taxon>
        <taxon>Hypocreomycetidae</taxon>
        <taxon>Glomerellales</taxon>
        <taxon>Glomerellaceae</taxon>
        <taxon>Colletotrichum</taxon>
        <taxon>Colletotrichum acutatum species complex</taxon>
    </lineage>
</organism>
<dbReference type="AlphaFoldDB" id="A0A135U955"/>
<reference evidence="2 3" key="1">
    <citation type="submission" date="2014-02" db="EMBL/GenBank/DDBJ databases">
        <title>The genome sequence of Colletotrichum salicis CBS 607.94.</title>
        <authorList>
            <person name="Baroncelli R."/>
            <person name="Thon M.R."/>
        </authorList>
    </citation>
    <scope>NUCLEOTIDE SEQUENCE [LARGE SCALE GENOMIC DNA]</scope>
    <source>
        <strain evidence="2 3">CBS 607.94</strain>
    </source>
</reference>
<feature type="region of interest" description="Disordered" evidence="1">
    <location>
        <begin position="370"/>
        <end position="391"/>
    </location>
</feature>
<gene>
    <name evidence="2" type="ORF">CSAL01_10865</name>
</gene>
<accession>A0A135U955</accession>
<sequence>MDRFSEENKYSDIVAFKRKMIKRIPPTVSDTYRATLIKTINLLIDTPDPVNCTLYWKVNAEYVSNVEPPSHFVIALCLATDSLALEGQALEFQKEFYAKNADVAHHLNDWTIQGLINHHNKKILSGDLAGNYVPNVDGTSWNPEAIVVSHPNHKRSASAVEDMEAGPSSKRGHLAQEASTPIPFFENKDTPRLNFLAKAEEIPKDLRPIIPLMPEAPRSPSIDRPLCLPLLRERQSSPDIFANIIPGMKVDEEHRLDNGSLFNNPARGPVAPMPGMKEGDEHLGNGSFSKNLARFPLADYHNPFSPAREPSTFLANDDYGNDSPGNDYGIASAGYNPGGSSGFPRSLGKPLPVNHSAGYNPGGGSFGFSDSLGDSLPVDPSGGSSYNDNGPVAWSNAAPEAPMTIYNPPSTASLPIDAPIAGSIPALPVVVQDSDVNESASQDSALQASVAQASADASISTADIPSNEVANPWIAAEQASATRIARLVTRIAQKHTEAEDRIKHANTLRTEHAALVKPLPLITNEPRGAHVTAADGDALCKFVMTAHDYEARAQKHHGEAMQAMFEASRLEKERYDECVDAGNKRVERIQALVSKIAGVARDAQGVMLGASPGQGPEIPGAVKDIGDVMDRVAQLQQAADFQVQQVQMLKGEFQQYREYREFMRQLE</sequence>
<name>A0A135U955_9PEZI</name>